<feature type="region of interest" description="Disordered" evidence="1">
    <location>
        <begin position="28"/>
        <end position="48"/>
    </location>
</feature>
<evidence type="ECO:0000256" key="1">
    <source>
        <dbReference type="SAM" id="MobiDB-lite"/>
    </source>
</evidence>
<evidence type="ECO:0000259" key="3">
    <source>
        <dbReference type="Pfam" id="PF01705"/>
    </source>
</evidence>
<organism evidence="4 5">
    <name type="scientific">Plectus sambesii</name>
    <dbReference type="NCBI Taxonomy" id="2011161"/>
    <lineage>
        <taxon>Eukaryota</taxon>
        <taxon>Metazoa</taxon>
        <taxon>Ecdysozoa</taxon>
        <taxon>Nematoda</taxon>
        <taxon>Chromadorea</taxon>
        <taxon>Plectida</taxon>
        <taxon>Plectina</taxon>
        <taxon>Plectoidea</taxon>
        <taxon>Plectidae</taxon>
        <taxon>Plectus</taxon>
    </lineage>
</organism>
<dbReference type="Proteomes" id="UP000887566">
    <property type="component" value="Unplaced"/>
</dbReference>
<feature type="signal peptide" evidence="2">
    <location>
        <begin position="1"/>
        <end position="22"/>
    </location>
</feature>
<feature type="chain" id="PRO_5037111056" evidence="2">
    <location>
        <begin position="23"/>
        <end position="245"/>
    </location>
</feature>
<dbReference type="WBParaSite" id="PSAMB.scaffold4219size15289.g23838.t1">
    <property type="protein sequence ID" value="PSAMB.scaffold4219size15289.g23838.t1"/>
    <property type="gene ID" value="PSAMB.scaffold4219size15289.g23838"/>
</dbReference>
<keyword evidence="2" id="KW-0732">Signal</keyword>
<dbReference type="InterPro" id="IPR002619">
    <property type="entry name" value="CX"/>
</dbReference>
<accession>A0A914WH55</accession>
<keyword evidence="4" id="KW-1185">Reference proteome</keyword>
<dbReference type="PANTHER" id="PTHR47520:SF11">
    <property type="entry name" value="CX DOMAIN-CONTAINING PROTEIN"/>
    <property type="match status" value="1"/>
</dbReference>
<protein>
    <submittedName>
        <fullName evidence="5">CX domain-containing protein</fullName>
    </submittedName>
</protein>
<dbReference type="AlphaFoldDB" id="A0A914WH55"/>
<evidence type="ECO:0000313" key="4">
    <source>
        <dbReference type="Proteomes" id="UP000887566"/>
    </source>
</evidence>
<evidence type="ECO:0000256" key="2">
    <source>
        <dbReference type="SAM" id="SignalP"/>
    </source>
</evidence>
<evidence type="ECO:0000313" key="5">
    <source>
        <dbReference type="WBParaSite" id="PSAMB.scaffold4219size15289.g23838.t1"/>
    </source>
</evidence>
<sequence length="245" mass="26214">MRLSGWISVLLVIVLVVHVSVAHVTGRRYGGRSGGIRQKVRGGGRGGGSAYVSGSAYGGTRDSFDGTRDSLDGTRVTFDGTRDSFDGRSSGFGGSSTVKGSSVNTGRGHSSSNRGDGISTYSKRTGRGSIARSSTFKSAIAGAAAGYITYQAGKAIINTAGAAMMWGGRPYYWGLRYYQNLSSYEMCSISLINSTDDLFSNFFFSDMTRPTQIVWSCRAFYDSCCGYECCPRNNSGVIYWVIIGM</sequence>
<dbReference type="Pfam" id="PF01705">
    <property type="entry name" value="CX"/>
    <property type="match status" value="1"/>
</dbReference>
<dbReference type="PANTHER" id="PTHR47520">
    <property type="entry name" value="CX DOMAIN-CONTAINING PROTEIN-RELATED"/>
    <property type="match status" value="1"/>
</dbReference>
<reference evidence="5" key="1">
    <citation type="submission" date="2022-11" db="UniProtKB">
        <authorList>
            <consortium name="WormBaseParasite"/>
        </authorList>
    </citation>
    <scope>IDENTIFICATION</scope>
</reference>
<feature type="compositionally biased region" description="Polar residues" evidence="1">
    <location>
        <begin position="97"/>
        <end position="123"/>
    </location>
</feature>
<feature type="region of interest" description="Disordered" evidence="1">
    <location>
        <begin position="87"/>
        <end position="126"/>
    </location>
</feature>
<proteinExistence type="predicted"/>
<feature type="domain" description="CX" evidence="3">
    <location>
        <begin position="171"/>
        <end position="230"/>
    </location>
</feature>
<name>A0A914WH55_9BILA</name>